<dbReference type="Gene3D" id="1.25.40.10">
    <property type="entry name" value="Tetratricopeptide repeat domain"/>
    <property type="match status" value="1"/>
</dbReference>
<keyword evidence="2" id="KW-1185">Reference proteome</keyword>
<evidence type="ECO:0000313" key="1">
    <source>
        <dbReference type="EMBL" id="OLP74792.1"/>
    </source>
</evidence>
<accession>A0A1Q9BVV8</accession>
<evidence type="ECO:0008006" key="3">
    <source>
        <dbReference type="Google" id="ProtNLM"/>
    </source>
</evidence>
<name>A0A1Q9BVV8_SYMMI</name>
<sequence length="133" mass="14744">MLLRAAGVDVFFAQVLQDTILLEGCTDNQAIARRIKELRTTGGLKTKDSYSELLGTLAQRAMWRQACTLLLEMRFRAMKPFPPSYALVATACCKASQPDEAARVIDRLWTAQAMDLGSFQGFLKGSLQGSPWK</sequence>
<organism evidence="1 2">
    <name type="scientific">Symbiodinium microadriaticum</name>
    <name type="common">Dinoflagellate</name>
    <name type="synonym">Zooxanthella microadriatica</name>
    <dbReference type="NCBI Taxonomy" id="2951"/>
    <lineage>
        <taxon>Eukaryota</taxon>
        <taxon>Sar</taxon>
        <taxon>Alveolata</taxon>
        <taxon>Dinophyceae</taxon>
        <taxon>Suessiales</taxon>
        <taxon>Symbiodiniaceae</taxon>
        <taxon>Symbiodinium</taxon>
    </lineage>
</organism>
<protein>
    <recommendedName>
        <fullName evidence="3">Pentatricopeptide repeat-containing protein, chloroplastic</fullName>
    </recommendedName>
</protein>
<dbReference type="EMBL" id="LSRX01003198">
    <property type="protein sequence ID" value="OLP74792.1"/>
    <property type="molecule type" value="Genomic_DNA"/>
</dbReference>
<comment type="caution">
    <text evidence="1">The sequence shown here is derived from an EMBL/GenBank/DDBJ whole genome shotgun (WGS) entry which is preliminary data.</text>
</comment>
<dbReference type="Proteomes" id="UP000186817">
    <property type="component" value="Unassembled WGS sequence"/>
</dbReference>
<reference evidence="1 2" key="1">
    <citation type="submission" date="2016-02" db="EMBL/GenBank/DDBJ databases">
        <title>Genome analysis of coral dinoflagellate symbionts highlights evolutionary adaptations to a symbiotic lifestyle.</title>
        <authorList>
            <person name="Aranda M."/>
            <person name="Li Y."/>
            <person name="Liew Y.J."/>
            <person name="Baumgarten S."/>
            <person name="Simakov O."/>
            <person name="Wilson M."/>
            <person name="Piel J."/>
            <person name="Ashoor H."/>
            <person name="Bougouffa S."/>
            <person name="Bajic V.B."/>
            <person name="Ryu T."/>
            <person name="Ravasi T."/>
            <person name="Bayer T."/>
            <person name="Micklem G."/>
            <person name="Kim H."/>
            <person name="Bhak J."/>
            <person name="Lajeunesse T.C."/>
            <person name="Voolstra C.R."/>
        </authorList>
    </citation>
    <scope>NUCLEOTIDE SEQUENCE [LARGE SCALE GENOMIC DNA]</scope>
    <source>
        <strain evidence="1 2">CCMP2467</strain>
    </source>
</reference>
<evidence type="ECO:0000313" key="2">
    <source>
        <dbReference type="Proteomes" id="UP000186817"/>
    </source>
</evidence>
<gene>
    <name evidence="1" type="ORF">AK812_SmicGene45566</name>
</gene>
<dbReference type="AlphaFoldDB" id="A0A1Q9BVV8"/>
<dbReference type="InterPro" id="IPR011990">
    <property type="entry name" value="TPR-like_helical_dom_sf"/>
</dbReference>
<proteinExistence type="predicted"/>